<keyword evidence="2" id="KW-0808">Transferase</keyword>
<feature type="transmembrane region" description="Helical" evidence="6">
    <location>
        <begin position="403"/>
        <end position="429"/>
    </location>
</feature>
<name>A0ABP1FS75_9CHLO</name>
<comment type="subcellular location">
    <subcellularLocation>
        <location evidence="1">Endomembrane system</location>
    </subcellularLocation>
</comment>
<evidence type="ECO:0000256" key="3">
    <source>
        <dbReference type="ARBA" id="ARBA00022692"/>
    </source>
</evidence>
<protein>
    <submittedName>
        <fullName evidence="7">G3024 protein</fullName>
    </submittedName>
</protein>
<proteinExistence type="predicted"/>
<keyword evidence="5 6" id="KW-0472">Membrane</keyword>
<keyword evidence="3 6" id="KW-0812">Transmembrane</keyword>
<evidence type="ECO:0000256" key="1">
    <source>
        <dbReference type="ARBA" id="ARBA00004308"/>
    </source>
</evidence>
<evidence type="ECO:0000256" key="2">
    <source>
        <dbReference type="ARBA" id="ARBA00022679"/>
    </source>
</evidence>
<dbReference type="Proteomes" id="UP001497392">
    <property type="component" value="Unassembled WGS sequence"/>
</dbReference>
<dbReference type="InterPro" id="IPR029044">
    <property type="entry name" value="Nucleotide-diphossugar_trans"/>
</dbReference>
<reference evidence="7 8" key="1">
    <citation type="submission" date="2024-06" db="EMBL/GenBank/DDBJ databases">
        <authorList>
            <person name="Kraege A."/>
            <person name="Thomma B."/>
        </authorList>
    </citation>
    <scope>NUCLEOTIDE SEQUENCE [LARGE SCALE GENOMIC DNA]</scope>
</reference>
<evidence type="ECO:0000313" key="7">
    <source>
        <dbReference type="EMBL" id="CAL5220927.1"/>
    </source>
</evidence>
<evidence type="ECO:0000256" key="5">
    <source>
        <dbReference type="ARBA" id="ARBA00023136"/>
    </source>
</evidence>
<dbReference type="Gene3D" id="3.90.550.10">
    <property type="entry name" value="Spore Coat Polysaccharide Biosynthesis Protein SpsA, Chain A"/>
    <property type="match status" value="1"/>
</dbReference>
<feature type="transmembrane region" description="Helical" evidence="6">
    <location>
        <begin position="520"/>
        <end position="542"/>
    </location>
</feature>
<feature type="transmembrane region" description="Helical" evidence="6">
    <location>
        <begin position="490"/>
        <end position="508"/>
    </location>
</feature>
<dbReference type="SUPFAM" id="SSF53448">
    <property type="entry name" value="Nucleotide-diphospho-sugar transferases"/>
    <property type="match status" value="1"/>
</dbReference>
<evidence type="ECO:0000313" key="8">
    <source>
        <dbReference type="Proteomes" id="UP001497392"/>
    </source>
</evidence>
<keyword evidence="8" id="KW-1185">Reference proteome</keyword>
<dbReference type="EMBL" id="CAXHTA020000004">
    <property type="protein sequence ID" value="CAL5220927.1"/>
    <property type="molecule type" value="Genomic_DNA"/>
</dbReference>
<evidence type="ECO:0000256" key="6">
    <source>
        <dbReference type="SAM" id="Phobius"/>
    </source>
</evidence>
<comment type="caution">
    <text evidence="7">The sequence shown here is derived from an EMBL/GenBank/DDBJ whole genome shotgun (WGS) entry which is preliminary data.</text>
</comment>
<dbReference type="PANTHER" id="PTHR32044">
    <property type="entry name" value="GLUCOMANNAN 4-BETA-MANNOSYLTRANSFERASE 9"/>
    <property type="match status" value="1"/>
</dbReference>
<feature type="transmembrane region" description="Helical" evidence="6">
    <location>
        <begin position="12"/>
        <end position="34"/>
    </location>
</feature>
<feature type="transmembrane region" description="Helical" evidence="6">
    <location>
        <begin position="347"/>
        <end position="366"/>
    </location>
</feature>
<gene>
    <name evidence="7" type="primary">g3024</name>
    <name evidence="7" type="ORF">VP750_LOCUS2586</name>
</gene>
<sequence>MLLYTFLAVQSIYELYTSVLGTVIYFAIGLSVLVSLDRLWHVLKCGWVVSKAKLTGREPEDPFKPLPLPDPQFEAHLYPRVAVQLPMFNERAVCQAIIDSACEMHWPHNHFMVQVLDDSTDQKTRDLVDDKCLEWRERGIRCECVRRTNRKGYKAGALKDGMELLVDYDYVAIFDADFKPDPDFLVNVVPYLIDNPSIGFVQARWTFTNPEESYLTKAQQISLNYHCKCEQWVHFASGGFFNFNGTAGVWRRKAIESAGGWNSRTTVEDMDLSLRAYLAGWKAIYLRHVTVLNELPASFFAYRKQQHRWTCGPVQLWRRAAVDIWASSLPLAAKLELIVCYFGIRKFATHWVSLGFFCTLVPLSMFTPEVSIPLWALVHVPIIVTVSTAMFTRKASSVPLHGWLHSILYVLFENAMSVVKLWAVIAGVLDLKQAQEWVVTTKLGASDKRPGTQQPAPARACRFYAGEMVMSMLALTAALYGVAAAHKWSFSVFLGLQGLVFLAFALNLVDCGRLLGGHTWLVFLAFALNLVDCGGLLGGRLGDSRPPRKHRKSASMQPLQGAGLGERTLTCKF</sequence>
<feature type="transmembrane region" description="Helical" evidence="6">
    <location>
        <begin position="372"/>
        <end position="391"/>
    </location>
</feature>
<dbReference type="Pfam" id="PF13641">
    <property type="entry name" value="Glyco_tranf_2_3"/>
    <property type="match status" value="1"/>
</dbReference>
<keyword evidence="4 6" id="KW-1133">Transmembrane helix</keyword>
<evidence type="ECO:0000256" key="4">
    <source>
        <dbReference type="ARBA" id="ARBA00022989"/>
    </source>
</evidence>
<organism evidence="7 8">
    <name type="scientific">Coccomyxa viridis</name>
    <dbReference type="NCBI Taxonomy" id="1274662"/>
    <lineage>
        <taxon>Eukaryota</taxon>
        <taxon>Viridiplantae</taxon>
        <taxon>Chlorophyta</taxon>
        <taxon>core chlorophytes</taxon>
        <taxon>Trebouxiophyceae</taxon>
        <taxon>Trebouxiophyceae incertae sedis</taxon>
        <taxon>Coccomyxaceae</taxon>
        <taxon>Coccomyxa</taxon>
    </lineage>
</organism>
<dbReference type="PANTHER" id="PTHR32044:SF80">
    <property type="entry name" value="XYLOGLUCAN GLYCOSYLTRANSFERASE 2-RELATED"/>
    <property type="match status" value="1"/>
</dbReference>
<accession>A0ABP1FS75</accession>
<feature type="transmembrane region" description="Helical" evidence="6">
    <location>
        <begin position="463"/>
        <end position="483"/>
    </location>
</feature>